<evidence type="ECO:0000313" key="2">
    <source>
        <dbReference type="EMBL" id="NYT35262.1"/>
    </source>
</evidence>
<dbReference type="EMBL" id="JACCEW010000001">
    <property type="protein sequence ID" value="NYT35262.1"/>
    <property type="molecule type" value="Genomic_DNA"/>
</dbReference>
<gene>
    <name evidence="2" type="primary">ccoS</name>
    <name evidence="2" type="ORF">H0A68_00105</name>
</gene>
<dbReference type="PANTHER" id="PTHR41532:SF1">
    <property type="entry name" value="FIXS PROTEIN"/>
    <property type="match status" value="1"/>
</dbReference>
<accession>A0A853F6V3</accession>
<dbReference type="Proteomes" id="UP000580517">
    <property type="component" value="Unassembled WGS sequence"/>
</dbReference>
<reference evidence="2 3" key="1">
    <citation type="submission" date="2020-07" db="EMBL/GenBank/DDBJ databases">
        <title>Taxonomic revisions and descriptions of new bacterial species based on genomic comparisons in the high-G+C-content subgroup of the family Alcaligenaceae.</title>
        <authorList>
            <person name="Szabo A."/>
            <person name="Felfoldi T."/>
        </authorList>
    </citation>
    <scope>NUCLEOTIDE SEQUENCE [LARGE SCALE GENOMIC DNA]</scope>
    <source>
        <strain evidence="2 3">DSM 25264</strain>
    </source>
</reference>
<dbReference type="InterPro" id="IPR004714">
    <property type="entry name" value="Cyt_oxidase_maturation_cbb3"/>
</dbReference>
<keyword evidence="1" id="KW-0472">Membrane</keyword>
<evidence type="ECO:0000313" key="3">
    <source>
        <dbReference type="Proteomes" id="UP000580517"/>
    </source>
</evidence>
<name>A0A853F6V3_9BURK</name>
<evidence type="ECO:0000256" key="1">
    <source>
        <dbReference type="SAM" id="Phobius"/>
    </source>
</evidence>
<protein>
    <submittedName>
        <fullName evidence="2">Cbb3-type cytochrome oxidase assembly protein CcoS</fullName>
    </submittedName>
</protein>
<dbReference type="AlphaFoldDB" id="A0A853F6V3"/>
<comment type="caution">
    <text evidence="2">The sequence shown here is derived from an EMBL/GenBank/DDBJ whole genome shotgun (WGS) entry which is preliminary data.</text>
</comment>
<dbReference type="Pfam" id="PF03597">
    <property type="entry name" value="FixS"/>
    <property type="match status" value="1"/>
</dbReference>
<keyword evidence="1" id="KW-1133">Transmembrane helix</keyword>
<dbReference type="RefSeq" id="WP_129967151.1">
    <property type="nucleotide sequence ID" value="NZ_JACCEW010000001.1"/>
</dbReference>
<keyword evidence="1" id="KW-0812">Transmembrane</keyword>
<dbReference type="NCBIfam" id="TIGR00847">
    <property type="entry name" value="ccoS"/>
    <property type="match status" value="1"/>
</dbReference>
<keyword evidence="3" id="KW-1185">Reference proteome</keyword>
<feature type="transmembrane region" description="Helical" evidence="1">
    <location>
        <begin position="6"/>
        <end position="27"/>
    </location>
</feature>
<sequence length="76" mass="7918">MTASLLLLLPISVLMAALIGIAFWWAIFAGQFDEAGGDGGGILLDDDSTHRQPAGTAPPCTCVHEAAHCNPDQQQA</sequence>
<proteinExistence type="predicted"/>
<organism evidence="2 3">
    <name type="scientific">Allopusillimonas soli</name>
    <dbReference type="NCBI Taxonomy" id="659016"/>
    <lineage>
        <taxon>Bacteria</taxon>
        <taxon>Pseudomonadati</taxon>
        <taxon>Pseudomonadota</taxon>
        <taxon>Betaproteobacteria</taxon>
        <taxon>Burkholderiales</taxon>
        <taxon>Alcaligenaceae</taxon>
        <taxon>Allopusillimonas</taxon>
    </lineage>
</organism>
<dbReference type="PANTHER" id="PTHR41532">
    <property type="entry name" value="FIXS PROTEIN"/>
    <property type="match status" value="1"/>
</dbReference>